<reference evidence="1" key="1">
    <citation type="submission" date="2018-07" db="EMBL/GenBank/DDBJ databases">
        <authorList>
            <person name="Quirk P.G."/>
            <person name="Krulwich T.A."/>
        </authorList>
    </citation>
    <scope>NUCLEOTIDE SEQUENCE</scope>
    <source>
        <strain evidence="1">Anand</strain>
    </source>
</reference>
<gene>
    <name evidence="1" type="ORF">TAT_000051800</name>
    <name evidence="2" type="ORF">TAV_000051500</name>
</gene>
<dbReference type="EMBL" id="UIVS01000001">
    <property type="protein sequence ID" value="SVP89814.1"/>
    <property type="molecule type" value="Genomic_DNA"/>
</dbReference>
<dbReference type="AlphaFoldDB" id="A0A3B0MMB5"/>
<dbReference type="EMBL" id="UIVT01000001">
    <property type="protein sequence ID" value="SVP88661.1"/>
    <property type="molecule type" value="Genomic_DNA"/>
</dbReference>
<accession>A0A3B0MMB5</accession>
<evidence type="ECO:0000313" key="2">
    <source>
        <dbReference type="EMBL" id="SVP89814.1"/>
    </source>
</evidence>
<evidence type="ECO:0000313" key="1">
    <source>
        <dbReference type="EMBL" id="SVP88661.1"/>
    </source>
</evidence>
<sequence length="221" mass="26005">MNSEVKNWSTNCLELVLVRLESLDERFSEVFKCVEERQKELQDKITMIDRYLDEINVILDKKKQCIVISNLNEKVNLMVKNYSNNSKNSLEEFKNRLNEGVKTLFESSNLYSEVNKFKSDLEFLHEKKETLSELICLNNLHIEKLEINYQNSSIVQNISTSFPLFYILINSNTNNNINVIRKLRNAKDEISESLNKMKTEREKEEDFVLNQLEIASNSNLH</sequence>
<dbReference type="VEuPathDB" id="PiroplasmaDB:TA20500"/>
<organism evidence="1">
    <name type="scientific">Theileria annulata</name>
    <dbReference type="NCBI Taxonomy" id="5874"/>
    <lineage>
        <taxon>Eukaryota</taxon>
        <taxon>Sar</taxon>
        <taxon>Alveolata</taxon>
        <taxon>Apicomplexa</taxon>
        <taxon>Aconoidasida</taxon>
        <taxon>Piroplasmida</taxon>
        <taxon>Theileriidae</taxon>
        <taxon>Theileria</taxon>
    </lineage>
</organism>
<protein>
    <submittedName>
        <fullName evidence="1">Uncharacterized protein</fullName>
    </submittedName>
</protein>
<name>A0A3B0MMB5_THEAN</name>
<proteinExistence type="predicted"/>